<evidence type="ECO:0000256" key="1">
    <source>
        <dbReference type="SAM" id="MobiDB-lite"/>
    </source>
</evidence>
<evidence type="ECO:0000313" key="3">
    <source>
        <dbReference type="EMBL" id="KOX67658.1"/>
    </source>
</evidence>
<sequence length="345" mass="40125">MRRGRGGGGEEETDDEGQEEEEEEEERRKVGGAEENIQDREDRPQERRRKPDLFPIQERSRAFQLRYMRFDKVQKGVLQECLFTAQLDCLYRFLDTQGVISEVFSEKADNFGRDARMVSESKETFVVYVIFIHACVFSSFYYLIYIIFFMLHIIVHFTHQDPLRSNEKPVCFIVLRVVKLVRYKERNNLQETTCMRRHRGLRFSLLMGTEQSKLKTARLAQGDPIKRHVWELALGNLSDQGSNSTETRKRVGQSRRDSNSTKFPGLNCPISGERNVKTSSIPGVNPPSQTCNPRDHTFEKDTINKISCRIPFEVTINEFRNKLAVPFPTIVRGPRLLDLVKARQL</sequence>
<feature type="transmembrane region" description="Helical" evidence="2">
    <location>
        <begin position="125"/>
        <end position="155"/>
    </location>
</feature>
<feature type="region of interest" description="Disordered" evidence="1">
    <location>
        <begin position="1"/>
        <end position="51"/>
    </location>
</feature>
<dbReference type="Proteomes" id="UP000053105">
    <property type="component" value="Unassembled WGS sequence"/>
</dbReference>
<keyword evidence="4" id="KW-1185">Reference proteome</keyword>
<keyword evidence="2" id="KW-0812">Transmembrane</keyword>
<evidence type="ECO:0000256" key="2">
    <source>
        <dbReference type="SAM" id="Phobius"/>
    </source>
</evidence>
<evidence type="ECO:0000313" key="4">
    <source>
        <dbReference type="Proteomes" id="UP000053105"/>
    </source>
</evidence>
<dbReference type="AlphaFoldDB" id="A0A0N1IT01"/>
<organism evidence="3 4">
    <name type="scientific">Melipona quadrifasciata</name>
    <dbReference type="NCBI Taxonomy" id="166423"/>
    <lineage>
        <taxon>Eukaryota</taxon>
        <taxon>Metazoa</taxon>
        <taxon>Ecdysozoa</taxon>
        <taxon>Arthropoda</taxon>
        <taxon>Hexapoda</taxon>
        <taxon>Insecta</taxon>
        <taxon>Pterygota</taxon>
        <taxon>Neoptera</taxon>
        <taxon>Endopterygota</taxon>
        <taxon>Hymenoptera</taxon>
        <taxon>Apocrita</taxon>
        <taxon>Aculeata</taxon>
        <taxon>Apoidea</taxon>
        <taxon>Anthophila</taxon>
        <taxon>Apidae</taxon>
        <taxon>Melipona</taxon>
    </lineage>
</organism>
<proteinExistence type="predicted"/>
<reference evidence="3 4" key="1">
    <citation type="submission" date="2015-07" db="EMBL/GenBank/DDBJ databases">
        <title>The genome of Melipona quadrifasciata.</title>
        <authorList>
            <person name="Pan H."/>
            <person name="Kapheim K."/>
        </authorList>
    </citation>
    <scope>NUCLEOTIDE SEQUENCE [LARGE SCALE GENOMIC DNA]</scope>
    <source>
        <strain evidence="3">0111107301</strain>
        <tissue evidence="3">Whole body</tissue>
    </source>
</reference>
<feature type="compositionally biased region" description="Basic and acidic residues" evidence="1">
    <location>
        <begin position="246"/>
        <end position="259"/>
    </location>
</feature>
<dbReference type="EMBL" id="KQ435996">
    <property type="protein sequence ID" value="KOX67658.1"/>
    <property type="molecule type" value="Genomic_DNA"/>
</dbReference>
<accession>A0A0N1IT01</accession>
<feature type="compositionally biased region" description="Polar residues" evidence="1">
    <location>
        <begin position="277"/>
        <end position="292"/>
    </location>
</feature>
<protein>
    <submittedName>
        <fullName evidence="3">Uncharacterized protein</fullName>
    </submittedName>
</protein>
<gene>
    <name evidence="3" type="ORF">WN51_08755</name>
</gene>
<keyword evidence="2" id="KW-0472">Membrane</keyword>
<name>A0A0N1IT01_9HYME</name>
<feature type="compositionally biased region" description="Basic and acidic residues" evidence="1">
    <location>
        <begin position="26"/>
        <end position="51"/>
    </location>
</feature>
<feature type="compositionally biased region" description="Acidic residues" evidence="1">
    <location>
        <begin position="9"/>
        <end position="25"/>
    </location>
</feature>
<keyword evidence="2" id="KW-1133">Transmembrane helix</keyword>
<feature type="region of interest" description="Disordered" evidence="1">
    <location>
        <begin position="239"/>
        <end position="296"/>
    </location>
</feature>